<organism evidence="2 3">
    <name type="scientific">Actinocrinis puniceicyclus</name>
    <dbReference type="NCBI Taxonomy" id="977794"/>
    <lineage>
        <taxon>Bacteria</taxon>
        <taxon>Bacillati</taxon>
        <taxon>Actinomycetota</taxon>
        <taxon>Actinomycetes</taxon>
        <taxon>Catenulisporales</taxon>
        <taxon>Actinospicaceae</taxon>
        <taxon>Actinocrinis</taxon>
    </lineage>
</organism>
<name>A0A8J8BGE7_9ACTN</name>
<gene>
    <name evidence="2" type="ORF">KGA66_28745</name>
</gene>
<dbReference type="EMBL" id="JAGSXH010000282">
    <property type="protein sequence ID" value="MBS2967056.1"/>
    <property type="molecule type" value="Genomic_DNA"/>
</dbReference>
<accession>A0A8J8BGE7</accession>
<comment type="caution">
    <text evidence="2">The sequence shown here is derived from an EMBL/GenBank/DDBJ whole genome shotgun (WGS) entry which is preliminary data.</text>
</comment>
<evidence type="ECO:0000313" key="3">
    <source>
        <dbReference type="Proteomes" id="UP000677913"/>
    </source>
</evidence>
<keyword evidence="3" id="KW-1185">Reference proteome</keyword>
<proteinExistence type="predicted"/>
<dbReference type="AlphaFoldDB" id="A0A8J8BGE7"/>
<sequence length="308" mass="32744">FEATDPTQLGGYDYAGNDPTTGSDPTGLRALGDGNGSSCDWNGNCSGNAADSGSGGCDASCQNISSSSATAPATNQVYAGQWQQARIHWLLTTDNPIKDLWNRQVTHDDIGCGNNPICDIVKGSENDTKFNDWLNSVTSRIDESEYGPFDAGKFSKDNGRGSYGFSRDEYLQALFLAAEGSNVVAHNENGGAMGKTFDAWVGAVPSEFKSVNGSVNSITQNLRYSRGKGALAVYMFARDGDDASAAAKGVQQYQRRYQNADPDFGWYTIMKEPSYSWGDKDAGLASGDITAHSAWTCTGSIDNAPCSG</sequence>
<protein>
    <submittedName>
        <fullName evidence="2">Uncharacterized protein</fullName>
    </submittedName>
</protein>
<dbReference type="RefSeq" id="WP_211472712.1">
    <property type="nucleotide sequence ID" value="NZ_JAGSXH010000282.1"/>
</dbReference>
<reference evidence="2" key="1">
    <citation type="submission" date="2021-04" db="EMBL/GenBank/DDBJ databases">
        <title>Genome based classification of Actinospica acidithermotolerans sp. nov., an actinobacterium isolated from an Indonesian hot spring.</title>
        <authorList>
            <person name="Kusuma A.B."/>
            <person name="Putra K.E."/>
            <person name="Nafisah S."/>
            <person name="Loh J."/>
            <person name="Nouioui I."/>
            <person name="Goodfellow M."/>
        </authorList>
    </citation>
    <scope>NUCLEOTIDE SEQUENCE</scope>
    <source>
        <strain evidence="2">DSM 45618</strain>
    </source>
</reference>
<dbReference type="Proteomes" id="UP000677913">
    <property type="component" value="Unassembled WGS sequence"/>
</dbReference>
<evidence type="ECO:0000313" key="2">
    <source>
        <dbReference type="EMBL" id="MBS2967056.1"/>
    </source>
</evidence>
<feature type="region of interest" description="Disordered" evidence="1">
    <location>
        <begin position="1"/>
        <end position="29"/>
    </location>
</feature>
<evidence type="ECO:0000256" key="1">
    <source>
        <dbReference type="SAM" id="MobiDB-lite"/>
    </source>
</evidence>
<feature type="non-terminal residue" evidence="2">
    <location>
        <position position="1"/>
    </location>
</feature>